<dbReference type="EMBL" id="JAHLQF010000004">
    <property type="protein sequence ID" value="MBU5485753.1"/>
    <property type="molecule type" value="Genomic_DNA"/>
</dbReference>
<gene>
    <name evidence="1" type="ORF">KQI86_15645</name>
</gene>
<protein>
    <submittedName>
        <fullName evidence="1">DUF2922 domain-containing protein</fullName>
    </submittedName>
</protein>
<organism evidence="1 2">
    <name type="scientific">Clostridium mobile</name>
    <dbReference type="NCBI Taxonomy" id="2841512"/>
    <lineage>
        <taxon>Bacteria</taxon>
        <taxon>Bacillati</taxon>
        <taxon>Bacillota</taxon>
        <taxon>Clostridia</taxon>
        <taxon>Eubacteriales</taxon>
        <taxon>Clostridiaceae</taxon>
        <taxon>Clostridium</taxon>
    </lineage>
</organism>
<dbReference type="RefSeq" id="WP_216440328.1">
    <property type="nucleotide sequence ID" value="NZ_JAHLQF010000004.1"/>
</dbReference>
<dbReference type="Proteomes" id="UP000726170">
    <property type="component" value="Unassembled WGS sequence"/>
</dbReference>
<dbReference type="InterPro" id="IPR021321">
    <property type="entry name" value="DUF2922"/>
</dbReference>
<comment type="caution">
    <text evidence="1">The sequence shown here is derived from an EMBL/GenBank/DDBJ whole genome shotgun (WGS) entry which is preliminary data.</text>
</comment>
<keyword evidence="2" id="KW-1185">Reference proteome</keyword>
<proteinExistence type="predicted"/>
<reference evidence="1 2" key="1">
    <citation type="submission" date="2021-06" db="EMBL/GenBank/DDBJ databases">
        <authorList>
            <person name="Sun Q."/>
            <person name="Li D."/>
        </authorList>
    </citation>
    <scope>NUCLEOTIDE SEQUENCE [LARGE SCALE GENOMIC DNA]</scope>
    <source>
        <strain evidence="1 2">MSJ-11</strain>
    </source>
</reference>
<evidence type="ECO:0000313" key="1">
    <source>
        <dbReference type="EMBL" id="MBU5485753.1"/>
    </source>
</evidence>
<dbReference type="Pfam" id="PF11148">
    <property type="entry name" value="DUF2922"/>
    <property type="match status" value="1"/>
</dbReference>
<accession>A0ABS6EKK8</accession>
<evidence type="ECO:0000313" key="2">
    <source>
        <dbReference type="Proteomes" id="UP000726170"/>
    </source>
</evidence>
<sequence length="70" mass="7743">MARSLVMTFVNVGGKKSNITLNNVKESLTAEEINKAMDVVIDKNVFQTKDGDLVSKDSAKIVDRTTREID</sequence>
<name>A0ABS6EKK8_9CLOT</name>